<evidence type="ECO:0000256" key="3">
    <source>
        <dbReference type="ARBA" id="ARBA00023239"/>
    </source>
</evidence>
<dbReference type="Gene3D" id="2.60.120.480">
    <property type="entry name" value="Ureidoglycolate hydrolase"/>
    <property type="match status" value="1"/>
</dbReference>
<dbReference type="GO" id="GO:0050385">
    <property type="term" value="F:ureidoglycolate lyase activity"/>
    <property type="evidence" value="ECO:0007669"/>
    <property type="project" value="UniProtKB-EC"/>
</dbReference>
<comment type="caution">
    <text evidence="5">The sequence shown here is derived from an EMBL/GenBank/DDBJ whole genome shotgun (WGS) entry which is preliminary data.</text>
</comment>
<keyword evidence="3" id="KW-0456">Lyase</keyword>
<dbReference type="GO" id="GO:0000256">
    <property type="term" value="P:allantoin catabolic process"/>
    <property type="evidence" value="ECO:0007669"/>
    <property type="project" value="InterPro"/>
</dbReference>
<evidence type="ECO:0000256" key="4">
    <source>
        <dbReference type="ARBA" id="ARBA00047684"/>
    </source>
</evidence>
<evidence type="ECO:0000313" key="5">
    <source>
        <dbReference type="EMBL" id="OZI46895.1"/>
    </source>
</evidence>
<dbReference type="AlphaFoldDB" id="A0A261TBV4"/>
<evidence type="ECO:0000313" key="6">
    <source>
        <dbReference type="Proteomes" id="UP000216913"/>
    </source>
</evidence>
<name>A0A261TBV4_9BORD</name>
<dbReference type="Pfam" id="PF04115">
    <property type="entry name" value="Ureidogly_lyase"/>
    <property type="match status" value="1"/>
</dbReference>
<dbReference type="RefSeq" id="WP_094802987.1">
    <property type="nucleotide sequence ID" value="NZ_NEVP01000011.1"/>
</dbReference>
<comment type="catalytic activity">
    <reaction evidence="4">
        <text>(S)-ureidoglycolate = urea + glyoxylate</text>
        <dbReference type="Rhea" id="RHEA:11304"/>
        <dbReference type="ChEBI" id="CHEBI:16199"/>
        <dbReference type="ChEBI" id="CHEBI:36655"/>
        <dbReference type="ChEBI" id="CHEBI:57296"/>
        <dbReference type="EC" id="4.3.2.3"/>
    </reaction>
</comment>
<organism evidence="5 6">
    <name type="scientific">Bordetella genomosp. 5</name>
    <dbReference type="NCBI Taxonomy" id="1395608"/>
    <lineage>
        <taxon>Bacteria</taxon>
        <taxon>Pseudomonadati</taxon>
        <taxon>Pseudomonadota</taxon>
        <taxon>Betaproteobacteria</taxon>
        <taxon>Burkholderiales</taxon>
        <taxon>Alcaligenaceae</taxon>
        <taxon>Bordetella</taxon>
    </lineage>
</organism>
<dbReference type="Proteomes" id="UP000216913">
    <property type="component" value="Unassembled WGS sequence"/>
</dbReference>
<gene>
    <name evidence="5" type="ORF">CAL25_19705</name>
</gene>
<dbReference type="SUPFAM" id="SSF51182">
    <property type="entry name" value="RmlC-like cupins"/>
    <property type="match status" value="1"/>
</dbReference>
<dbReference type="InterPro" id="IPR007247">
    <property type="entry name" value="Ureidogly_lyase"/>
</dbReference>
<dbReference type="OrthoDB" id="8654422at2"/>
<proteinExistence type="predicted"/>
<dbReference type="InterPro" id="IPR011051">
    <property type="entry name" value="RmlC_Cupin_sf"/>
</dbReference>
<keyword evidence="6" id="KW-1185">Reference proteome</keyword>
<evidence type="ECO:0000256" key="2">
    <source>
        <dbReference type="ARBA" id="ARBA00022631"/>
    </source>
</evidence>
<protein>
    <submittedName>
        <fullName evidence="5">Ureidoglycolate hydrolase</fullName>
    </submittedName>
</protein>
<dbReference type="EMBL" id="NEVP01000011">
    <property type="protein sequence ID" value="OZI46895.1"/>
    <property type="molecule type" value="Genomic_DNA"/>
</dbReference>
<dbReference type="InterPro" id="IPR024060">
    <property type="entry name" value="Ureidoglycolate_lyase_dom_sf"/>
</dbReference>
<dbReference type="GO" id="GO:0004848">
    <property type="term" value="F:ureidoglycolate hydrolase activity"/>
    <property type="evidence" value="ECO:0007669"/>
    <property type="project" value="InterPro"/>
</dbReference>
<evidence type="ECO:0000256" key="1">
    <source>
        <dbReference type="ARBA" id="ARBA00011738"/>
    </source>
</evidence>
<reference evidence="5 6" key="1">
    <citation type="submission" date="2017-05" db="EMBL/GenBank/DDBJ databases">
        <title>Complete and WGS of Bordetella genogroups.</title>
        <authorList>
            <person name="Spilker T."/>
            <person name="LiPuma J."/>
        </authorList>
    </citation>
    <scope>NUCLEOTIDE SEQUENCE [LARGE SCALE GENOMIC DNA]</scope>
    <source>
        <strain evidence="5 6">AU10456</strain>
    </source>
</reference>
<comment type="subunit">
    <text evidence="1">Homodimer.</text>
</comment>
<sequence length="177" mass="18954">MNETLPLRIEPLHATAVLPYGWMLGKPVESAPAGTAFASPASDFWQEHVFDTGTGGEPEILWVDYRSAEPVIARLEVHDLTEQAVVPLTAAIVQVVAASTAPGTPDLGTLRAFLVPQGQGICMKPGTWHATRTAGAEARCLMLTRRSTTRDLAAHLNDGAPIAESRLADVPPLRLTR</sequence>
<dbReference type="GO" id="GO:0006144">
    <property type="term" value="P:purine nucleobase metabolic process"/>
    <property type="evidence" value="ECO:0007669"/>
    <property type="project" value="UniProtKB-KW"/>
</dbReference>
<keyword evidence="2" id="KW-0659">Purine metabolism</keyword>
<keyword evidence="5" id="KW-0378">Hydrolase</keyword>
<accession>A0A261TBV4</accession>